<reference evidence="1 2" key="3">
    <citation type="submission" date="2019-11" db="EMBL/GenBank/DDBJ databases">
        <title>A de novo genome assembly of a pear dwarfing rootstock.</title>
        <authorList>
            <person name="Wang F."/>
            <person name="Wang J."/>
            <person name="Li S."/>
            <person name="Zhang Y."/>
            <person name="Fang M."/>
            <person name="Ma L."/>
            <person name="Zhao Y."/>
            <person name="Jiang S."/>
        </authorList>
    </citation>
    <scope>NUCLEOTIDE SEQUENCE [LARGE SCALE GENOMIC DNA]</scope>
    <source>
        <strain evidence="1">S2</strain>
        <tissue evidence="1">Leaf</tissue>
    </source>
</reference>
<gene>
    <name evidence="1" type="ORF">D8674_014290</name>
</gene>
<name>A0A5N5GWZ2_9ROSA</name>
<dbReference type="Proteomes" id="UP000327157">
    <property type="component" value="Chromosome 15"/>
</dbReference>
<sequence>MHPNQNQDLRVLHKINPPRAKSTITTPARKVTKRNKGRGRAKRVCKTPLFRRESFHTSFIFSSKLDR</sequence>
<reference evidence="2" key="2">
    <citation type="submission" date="2019-10" db="EMBL/GenBank/DDBJ databases">
        <title>A de novo genome assembly of a pear dwarfing rootstock.</title>
        <authorList>
            <person name="Wang F."/>
            <person name="Wang J."/>
            <person name="Li S."/>
            <person name="Zhang Y."/>
            <person name="Fang M."/>
            <person name="Ma L."/>
            <person name="Zhao Y."/>
            <person name="Jiang S."/>
        </authorList>
    </citation>
    <scope>NUCLEOTIDE SEQUENCE [LARGE SCALE GENOMIC DNA]</scope>
</reference>
<dbReference type="AlphaFoldDB" id="A0A5N5GWZ2"/>
<accession>A0A5N5GWZ2</accession>
<comment type="caution">
    <text evidence="1">The sequence shown here is derived from an EMBL/GenBank/DDBJ whole genome shotgun (WGS) entry which is preliminary data.</text>
</comment>
<reference evidence="1 2" key="1">
    <citation type="submission" date="2019-09" db="EMBL/GenBank/DDBJ databases">
        <authorList>
            <person name="Ou C."/>
        </authorList>
    </citation>
    <scope>NUCLEOTIDE SEQUENCE [LARGE SCALE GENOMIC DNA]</scope>
    <source>
        <strain evidence="1">S2</strain>
        <tissue evidence="1">Leaf</tissue>
    </source>
</reference>
<evidence type="ECO:0000313" key="1">
    <source>
        <dbReference type="EMBL" id="KAB2618421.1"/>
    </source>
</evidence>
<keyword evidence="2" id="KW-1185">Reference proteome</keyword>
<organism evidence="1 2">
    <name type="scientific">Pyrus ussuriensis x Pyrus communis</name>
    <dbReference type="NCBI Taxonomy" id="2448454"/>
    <lineage>
        <taxon>Eukaryota</taxon>
        <taxon>Viridiplantae</taxon>
        <taxon>Streptophyta</taxon>
        <taxon>Embryophyta</taxon>
        <taxon>Tracheophyta</taxon>
        <taxon>Spermatophyta</taxon>
        <taxon>Magnoliopsida</taxon>
        <taxon>eudicotyledons</taxon>
        <taxon>Gunneridae</taxon>
        <taxon>Pentapetalae</taxon>
        <taxon>rosids</taxon>
        <taxon>fabids</taxon>
        <taxon>Rosales</taxon>
        <taxon>Rosaceae</taxon>
        <taxon>Amygdaloideae</taxon>
        <taxon>Maleae</taxon>
        <taxon>Pyrus</taxon>
    </lineage>
</organism>
<protein>
    <submittedName>
        <fullName evidence="1">Uncharacterized protein</fullName>
    </submittedName>
</protein>
<evidence type="ECO:0000313" key="2">
    <source>
        <dbReference type="Proteomes" id="UP000327157"/>
    </source>
</evidence>
<dbReference type="EMBL" id="SMOL01000401">
    <property type="protein sequence ID" value="KAB2618421.1"/>
    <property type="molecule type" value="Genomic_DNA"/>
</dbReference>
<proteinExistence type="predicted"/>